<dbReference type="PANTHER" id="PTHR43434">
    <property type="entry name" value="PHOSPHOGLYCOLATE PHOSPHATASE"/>
    <property type="match status" value="1"/>
</dbReference>
<gene>
    <name evidence="1" type="ORF">METZ01_LOCUS227437</name>
</gene>
<dbReference type="SFLD" id="SFLDG01129">
    <property type="entry name" value="C1.5:_HAD__Beta-PGM__Phosphata"/>
    <property type="match status" value="1"/>
</dbReference>
<dbReference type="InterPro" id="IPR023214">
    <property type="entry name" value="HAD_sf"/>
</dbReference>
<dbReference type="PANTHER" id="PTHR43434:SF1">
    <property type="entry name" value="PHOSPHOGLYCOLATE PHOSPHATASE"/>
    <property type="match status" value="1"/>
</dbReference>
<evidence type="ECO:0000313" key="1">
    <source>
        <dbReference type="EMBL" id="SVB74583.1"/>
    </source>
</evidence>
<dbReference type="Gene3D" id="1.10.150.240">
    <property type="entry name" value="Putative phosphatase, domain 2"/>
    <property type="match status" value="1"/>
</dbReference>
<reference evidence="1" key="1">
    <citation type="submission" date="2018-05" db="EMBL/GenBank/DDBJ databases">
        <authorList>
            <person name="Lanie J.A."/>
            <person name="Ng W.-L."/>
            <person name="Kazmierczak K.M."/>
            <person name="Andrzejewski T.M."/>
            <person name="Davidsen T.M."/>
            <person name="Wayne K.J."/>
            <person name="Tettelin H."/>
            <person name="Glass J.I."/>
            <person name="Rusch D."/>
            <person name="Podicherti R."/>
            <person name="Tsui H.-C.T."/>
            <person name="Winkler M.E."/>
        </authorList>
    </citation>
    <scope>NUCLEOTIDE SEQUENCE</scope>
</reference>
<organism evidence="1">
    <name type="scientific">marine metagenome</name>
    <dbReference type="NCBI Taxonomy" id="408172"/>
    <lineage>
        <taxon>unclassified sequences</taxon>
        <taxon>metagenomes</taxon>
        <taxon>ecological metagenomes</taxon>
    </lineage>
</organism>
<sequence length="193" mass="21879">MFDLDGVLIDSKRNMEASWNRCKITHGLEQSFIDYFDHIGKPFEDILGAIGIEDNHKEIYDTYGGASLDNQDLITIYPGVIETLRKLKEDDNKIAIVTSKHASRTMVMIEDLPKFDFVCSPKQGLRGKPAPDQLLFCMSMCNTDPQDAVYVGDMKVDHWAAQRANIKFIHANYGYGKVKCEVSIDQIQQIISQ</sequence>
<dbReference type="Pfam" id="PF13419">
    <property type="entry name" value="HAD_2"/>
    <property type="match status" value="1"/>
</dbReference>
<dbReference type="EMBL" id="UINC01055559">
    <property type="protein sequence ID" value="SVB74583.1"/>
    <property type="molecule type" value="Genomic_DNA"/>
</dbReference>
<proteinExistence type="predicted"/>
<dbReference type="InterPro" id="IPR023198">
    <property type="entry name" value="PGP-like_dom2"/>
</dbReference>
<dbReference type="AlphaFoldDB" id="A0A382GIW6"/>
<name>A0A382GIW6_9ZZZZ</name>
<dbReference type="SFLD" id="SFLDS00003">
    <property type="entry name" value="Haloacid_Dehalogenase"/>
    <property type="match status" value="1"/>
</dbReference>
<dbReference type="Gene3D" id="3.40.50.1000">
    <property type="entry name" value="HAD superfamily/HAD-like"/>
    <property type="match status" value="1"/>
</dbReference>
<evidence type="ECO:0008006" key="2">
    <source>
        <dbReference type="Google" id="ProtNLM"/>
    </source>
</evidence>
<dbReference type="InterPro" id="IPR041492">
    <property type="entry name" value="HAD_2"/>
</dbReference>
<protein>
    <recommendedName>
        <fullName evidence="2">Phosphoglycolate phosphatase</fullName>
    </recommendedName>
</protein>
<dbReference type="SUPFAM" id="SSF56784">
    <property type="entry name" value="HAD-like"/>
    <property type="match status" value="1"/>
</dbReference>
<accession>A0A382GIW6</accession>
<dbReference type="InterPro" id="IPR050155">
    <property type="entry name" value="HAD-like_hydrolase_sf"/>
</dbReference>
<dbReference type="GO" id="GO:0008967">
    <property type="term" value="F:phosphoglycolate phosphatase activity"/>
    <property type="evidence" value="ECO:0007669"/>
    <property type="project" value="TreeGrafter"/>
</dbReference>
<dbReference type="InterPro" id="IPR036412">
    <property type="entry name" value="HAD-like_sf"/>
</dbReference>
<dbReference type="GO" id="GO:0006281">
    <property type="term" value="P:DNA repair"/>
    <property type="evidence" value="ECO:0007669"/>
    <property type="project" value="TreeGrafter"/>
</dbReference>